<dbReference type="EC" id="1.17.4.1" evidence="3 13"/>
<dbReference type="Pfam" id="PF02867">
    <property type="entry name" value="Ribonuc_red_lgC"/>
    <property type="match status" value="1"/>
</dbReference>
<evidence type="ECO:0000256" key="8">
    <source>
        <dbReference type="ARBA" id="ARBA00023002"/>
    </source>
</evidence>
<evidence type="ECO:0000259" key="16">
    <source>
        <dbReference type="Pfam" id="PF08471"/>
    </source>
</evidence>
<protein>
    <recommendedName>
        <fullName evidence="4 13">Vitamin B12-dependent ribonucleotide reductase</fullName>
        <ecNumber evidence="3 13">1.17.4.1</ecNumber>
    </recommendedName>
</protein>
<dbReference type="GO" id="GO:0004748">
    <property type="term" value="F:ribonucleoside-diphosphate reductase activity, thioredoxin disulfide as acceptor"/>
    <property type="evidence" value="ECO:0007669"/>
    <property type="project" value="UniProtKB-EC"/>
</dbReference>
<comment type="function">
    <text evidence="11 13">Catalyzes the reduction of ribonucleotides to deoxyribonucleotides. May function to provide a pool of deoxyribonucleotide precursors for DNA repair during oxygen limitation and/or for immediate growth after restoration of oxygen.</text>
</comment>
<keyword evidence="8 13" id="KW-0560">Oxidoreductase</keyword>
<proteinExistence type="inferred from homology"/>
<dbReference type="Gene3D" id="3.20.70.20">
    <property type="match status" value="1"/>
</dbReference>
<evidence type="ECO:0000256" key="6">
    <source>
        <dbReference type="ARBA" id="ARBA00022634"/>
    </source>
</evidence>
<dbReference type="NCBIfam" id="NF005122">
    <property type="entry name" value="PRK06556.1"/>
    <property type="match status" value="1"/>
</dbReference>
<evidence type="ECO:0000256" key="13">
    <source>
        <dbReference type="RuleBase" id="RU364064"/>
    </source>
</evidence>
<dbReference type="RefSeq" id="WP_223101939.1">
    <property type="nucleotide sequence ID" value="NZ_CP061913.1"/>
</dbReference>
<feature type="domain" description="Ribonucleotide reductase class II vitamin B12-dependent N-terminal" evidence="16">
    <location>
        <begin position="45"/>
        <end position="133"/>
    </location>
</feature>
<dbReference type="NCBIfam" id="TIGR02504">
    <property type="entry name" value="NrdJ_Z"/>
    <property type="match status" value="1"/>
</dbReference>
<comment type="caution">
    <text evidence="18">The sequence shown here is derived from an EMBL/GenBank/DDBJ whole genome shotgun (WGS) entry which is preliminary data.</text>
</comment>
<evidence type="ECO:0000256" key="11">
    <source>
        <dbReference type="ARBA" id="ARBA00025437"/>
    </source>
</evidence>
<evidence type="ECO:0000259" key="15">
    <source>
        <dbReference type="Pfam" id="PF02867"/>
    </source>
</evidence>
<dbReference type="Pfam" id="PF08471">
    <property type="entry name" value="Ribonuc_red_2_N"/>
    <property type="match status" value="1"/>
</dbReference>
<evidence type="ECO:0000256" key="3">
    <source>
        <dbReference type="ARBA" id="ARBA00012274"/>
    </source>
</evidence>
<dbReference type="InterPro" id="IPR024434">
    <property type="entry name" value="TSCPD_dom"/>
</dbReference>
<evidence type="ECO:0000256" key="5">
    <source>
        <dbReference type="ARBA" id="ARBA00022628"/>
    </source>
</evidence>
<comment type="similarity">
    <text evidence="2 13">Belongs to the ribonucleoside diphosphate reductase class-2 family.</text>
</comment>
<evidence type="ECO:0000256" key="7">
    <source>
        <dbReference type="ARBA" id="ARBA00022741"/>
    </source>
</evidence>
<gene>
    <name evidence="18" type="ORF">ACFFTR_04165</name>
</gene>
<evidence type="ECO:0000256" key="9">
    <source>
        <dbReference type="ARBA" id="ARBA00023157"/>
    </source>
</evidence>
<keyword evidence="6 13" id="KW-0237">DNA synthesis</keyword>
<evidence type="ECO:0000256" key="10">
    <source>
        <dbReference type="ARBA" id="ARBA00023285"/>
    </source>
</evidence>
<organism evidence="18 19">
    <name type="scientific">Dactylosporangium vinaceum</name>
    <dbReference type="NCBI Taxonomy" id="53362"/>
    <lineage>
        <taxon>Bacteria</taxon>
        <taxon>Bacillati</taxon>
        <taxon>Actinomycetota</taxon>
        <taxon>Actinomycetes</taxon>
        <taxon>Micromonosporales</taxon>
        <taxon>Micromonosporaceae</taxon>
        <taxon>Dactylosporangium</taxon>
    </lineage>
</organism>
<dbReference type="Proteomes" id="UP001589608">
    <property type="component" value="Unassembled WGS sequence"/>
</dbReference>
<dbReference type="PRINTS" id="PR01183">
    <property type="entry name" value="RIBORDTASEM1"/>
</dbReference>
<evidence type="ECO:0000256" key="14">
    <source>
        <dbReference type="SAM" id="MobiDB-lite"/>
    </source>
</evidence>
<dbReference type="SUPFAM" id="SSF51998">
    <property type="entry name" value="PFL-like glycyl radical enzymes"/>
    <property type="match status" value="1"/>
</dbReference>
<accession>A0ABV5M0C5</accession>
<keyword evidence="7 13" id="KW-0547">Nucleotide-binding</keyword>
<evidence type="ECO:0000259" key="17">
    <source>
        <dbReference type="Pfam" id="PF12637"/>
    </source>
</evidence>
<comment type="cofactor">
    <cofactor evidence="1 13">
        <name>adenosylcob(III)alamin</name>
        <dbReference type="ChEBI" id="CHEBI:18408"/>
    </cofactor>
</comment>
<dbReference type="PANTHER" id="PTHR43371:SF1">
    <property type="entry name" value="RIBONUCLEOSIDE-DIPHOSPHATE REDUCTASE"/>
    <property type="match status" value="1"/>
</dbReference>
<keyword evidence="10 13" id="KW-0170">Cobalt</keyword>
<dbReference type="PANTHER" id="PTHR43371">
    <property type="entry name" value="VITAMIN B12-DEPENDENT RIBONUCLEOTIDE REDUCTASE"/>
    <property type="match status" value="1"/>
</dbReference>
<name>A0ABV5M0C5_9ACTN</name>
<evidence type="ECO:0000256" key="4">
    <source>
        <dbReference type="ARBA" id="ARBA00014409"/>
    </source>
</evidence>
<dbReference type="EMBL" id="JBHMCA010000013">
    <property type="protein sequence ID" value="MFB9442281.1"/>
    <property type="molecule type" value="Genomic_DNA"/>
</dbReference>
<feature type="compositionally biased region" description="Basic and acidic residues" evidence="14">
    <location>
        <begin position="894"/>
        <end position="905"/>
    </location>
</feature>
<dbReference type="InterPro" id="IPR000788">
    <property type="entry name" value="RNR_lg_C"/>
</dbReference>
<sequence>MAGETKTKATARKDSREGLRVERVWTTEGVHPYDEVTWERRDIVMTNWRDGSINFEQRGVEFPTTWSVNAANIVTTKYFRGAVGTEQREQSLRQLIDRVVTTYRNAGQQYGYFATERDATVFAEELTWMLLHQVFSFNSPVWFNVGTASPQQVSACFILSVDDSMDSILDWYKEEGLIFKGGSGSGVNLSRIRSSRELLTSGGTASGPVSFMRGADASAGTIKSGGATRRAAKMVILDVDHPDVEEFIETKAREEDKIRALRDAGFDMDLGGKDIVSVQYQNANNSIRVNGEFMRAVEDDAEFALKARLDNAPIATVKAKELFNKLAQAAWACADPGIQYDDTINDWHTCPETGRITASNPCSEYMHLDNSSCNLASLNLLKYLQPDGSFNVERFVKSVELVITAMDISISFADFPTEKIGETSRAYRQLGIGYANLGALLMASGLAYDSDGGRAVAASISSLMTGTAYRRSAELAGVVGAYDGYARNASAHTSVMRKHAEASTAIATVGAVDVAIKEAATAQWRLGNEIGAKHGWRNSQASVLAPTGTIGLMMDCDTTGVEPDLALVKFKKLVGGGSMQIVNQTVPRALRTLGYQEEQVEAIVEHISAHGHVIDAPGLKLEHYSVFDCAMGERTIAPMGHVRMMAAIQPFISGAISKTVNMPESATVEDVEEIYYQGWKLGLKALAIYRDNCKVGQPLSAVSSSKKEEPAPVVQEVVKTEKVIEYRPVRKRLPKKRPSSTVSFSVAGAEGYLTASSYPDDGLGEVFLKMSKQGSTLAGVMDAFSVAISIGLQYGVPLETYVSKFVNMRFEPAGMTDDPDIRLASSVMDYIFRRLALDFLDFDTRSELGILTSAERAAQLRAEAAGTTGETAEVVDLTEMRNSAPVVKPAAAEKPAKPAEIDPPRRIGSSTELLELVQGKAADAPLCFTCGTKMRPAGSCYVCEGCGSTSGCS</sequence>
<dbReference type="CDD" id="cd02888">
    <property type="entry name" value="RNR_II_dimer"/>
    <property type="match status" value="1"/>
</dbReference>
<evidence type="ECO:0000256" key="12">
    <source>
        <dbReference type="ARBA" id="ARBA00047754"/>
    </source>
</evidence>
<evidence type="ECO:0000313" key="18">
    <source>
        <dbReference type="EMBL" id="MFB9442281.1"/>
    </source>
</evidence>
<keyword evidence="5 13" id="KW-0846">Cobalamin</keyword>
<evidence type="ECO:0000256" key="2">
    <source>
        <dbReference type="ARBA" id="ARBA00007405"/>
    </source>
</evidence>
<evidence type="ECO:0000313" key="19">
    <source>
        <dbReference type="Proteomes" id="UP001589608"/>
    </source>
</evidence>
<reference evidence="18 19" key="1">
    <citation type="submission" date="2024-09" db="EMBL/GenBank/DDBJ databases">
        <authorList>
            <person name="Sun Q."/>
            <person name="Mori K."/>
        </authorList>
    </citation>
    <scope>NUCLEOTIDE SEQUENCE [LARGE SCALE GENOMIC DNA]</scope>
    <source>
        <strain evidence="18 19">JCM 3307</strain>
    </source>
</reference>
<dbReference type="Pfam" id="PF12637">
    <property type="entry name" value="TSCPD"/>
    <property type="match status" value="1"/>
</dbReference>
<feature type="domain" description="TSCPD" evidence="17">
    <location>
        <begin position="735"/>
        <end position="837"/>
    </location>
</feature>
<comment type="catalytic activity">
    <reaction evidence="12 13">
        <text>a 2'-deoxyribonucleoside 5'-diphosphate + [thioredoxin]-disulfide + H2O = a ribonucleoside 5'-diphosphate + [thioredoxin]-dithiol</text>
        <dbReference type="Rhea" id="RHEA:23252"/>
        <dbReference type="Rhea" id="RHEA-COMP:10698"/>
        <dbReference type="Rhea" id="RHEA-COMP:10700"/>
        <dbReference type="ChEBI" id="CHEBI:15377"/>
        <dbReference type="ChEBI" id="CHEBI:29950"/>
        <dbReference type="ChEBI" id="CHEBI:50058"/>
        <dbReference type="ChEBI" id="CHEBI:57930"/>
        <dbReference type="ChEBI" id="CHEBI:73316"/>
        <dbReference type="EC" id="1.17.4.1"/>
    </reaction>
</comment>
<keyword evidence="9" id="KW-1015">Disulfide bond</keyword>
<feature type="domain" description="Ribonucleotide reductase large subunit C-terminal" evidence="15">
    <location>
        <begin position="154"/>
        <end position="689"/>
    </location>
</feature>
<dbReference type="InterPro" id="IPR050862">
    <property type="entry name" value="RdRp_reductase_class-2"/>
</dbReference>
<evidence type="ECO:0000256" key="1">
    <source>
        <dbReference type="ARBA" id="ARBA00001922"/>
    </source>
</evidence>
<dbReference type="InterPro" id="IPR013678">
    <property type="entry name" value="RNR_2_N"/>
</dbReference>
<keyword evidence="19" id="KW-1185">Reference proteome</keyword>
<dbReference type="InterPro" id="IPR013344">
    <property type="entry name" value="RNR_NrdJ/NrdZ"/>
</dbReference>
<feature type="region of interest" description="Disordered" evidence="14">
    <location>
        <begin position="886"/>
        <end position="905"/>
    </location>
</feature>